<name>A2EP70_TRIV3</name>
<dbReference type="VEuPathDB" id="TrichDB:TVAG_318920"/>
<dbReference type="SMR" id="A2EP70"/>
<reference evidence="1" key="2">
    <citation type="journal article" date="2007" name="Science">
        <title>Draft genome sequence of the sexually transmitted pathogen Trichomonas vaginalis.</title>
        <authorList>
            <person name="Carlton J.M."/>
            <person name="Hirt R.P."/>
            <person name="Silva J.C."/>
            <person name="Delcher A.L."/>
            <person name="Schatz M."/>
            <person name="Zhao Q."/>
            <person name="Wortman J.R."/>
            <person name="Bidwell S.L."/>
            <person name="Alsmark U.C.M."/>
            <person name="Besteiro S."/>
            <person name="Sicheritz-Ponten T."/>
            <person name="Noel C.J."/>
            <person name="Dacks J.B."/>
            <person name="Foster P.G."/>
            <person name="Simillion C."/>
            <person name="Van de Peer Y."/>
            <person name="Miranda-Saavedra D."/>
            <person name="Barton G.J."/>
            <person name="Westrop G.D."/>
            <person name="Mueller S."/>
            <person name="Dessi D."/>
            <person name="Fiori P.L."/>
            <person name="Ren Q."/>
            <person name="Paulsen I."/>
            <person name="Zhang H."/>
            <person name="Bastida-Corcuera F.D."/>
            <person name="Simoes-Barbosa A."/>
            <person name="Brown M.T."/>
            <person name="Hayes R.D."/>
            <person name="Mukherjee M."/>
            <person name="Okumura C.Y."/>
            <person name="Schneider R."/>
            <person name="Smith A.J."/>
            <person name="Vanacova S."/>
            <person name="Villalvazo M."/>
            <person name="Haas B.J."/>
            <person name="Pertea M."/>
            <person name="Feldblyum T.V."/>
            <person name="Utterback T.R."/>
            <person name="Shu C.L."/>
            <person name="Osoegawa K."/>
            <person name="de Jong P.J."/>
            <person name="Hrdy I."/>
            <person name="Horvathova L."/>
            <person name="Zubacova Z."/>
            <person name="Dolezal P."/>
            <person name="Malik S.B."/>
            <person name="Logsdon J.M. Jr."/>
            <person name="Henze K."/>
            <person name="Gupta A."/>
            <person name="Wang C.C."/>
            <person name="Dunne R.L."/>
            <person name="Upcroft J.A."/>
            <person name="Upcroft P."/>
            <person name="White O."/>
            <person name="Salzberg S.L."/>
            <person name="Tang P."/>
            <person name="Chiu C.-H."/>
            <person name="Lee Y.-S."/>
            <person name="Embley T.M."/>
            <person name="Coombs G.H."/>
            <person name="Mottram J.C."/>
            <person name="Tachezy J."/>
            <person name="Fraser-Liggett C.M."/>
            <person name="Johnson P.J."/>
        </authorList>
    </citation>
    <scope>NUCLEOTIDE SEQUENCE [LARGE SCALE GENOMIC DNA]</scope>
    <source>
        <strain evidence="1">G3</strain>
    </source>
</reference>
<evidence type="ECO:0000313" key="1">
    <source>
        <dbReference type="EMBL" id="EAY05537.1"/>
    </source>
</evidence>
<dbReference type="AlphaFoldDB" id="A2EP70"/>
<reference evidence="1" key="1">
    <citation type="submission" date="2006-10" db="EMBL/GenBank/DDBJ databases">
        <authorList>
            <person name="Amadeo P."/>
            <person name="Zhao Q."/>
            <person name="Wortman J."/>
            <person name="Fraser-Liggett C."/>
            <person name="Carlton J."/>
        </authorList>
    </citation>
    <scope>NUCLEOTIDE SEQUENCE</scope>
    <source>
        <strain evidence="1">G3</strain>
    </source>
</reference>
<protein>
    <submittedName>
        <fullName evidence="1">Uncharacterized protein</fullName>
    </submittedName>
</protein>
<dbReference type="Proteomes" id="UP000001542">
    <property type="component" value="Unassembled WGS sequence"/>
</dbReference>
<proteinExistence type="predicted"/>
<dbReference type="KEGG" id="tva:4763401"/>
<dbReference type="EMBL" id="DS113446">
    <property type="protein sequence ID" value="EAY05537.1"/>
    <property type="molecule type" value="Genomic_DNA"/>
</dbReference>
<dbReference type="VEuPathDB" id="TrichDB:TVAGG3_0178300"/>
<accession>A2EP70</accession>
<keyword evidence="2" id="KW-1185">Reference proteome</keyword>
<gene>
    <name evidence="1" type="ORF">TVAG_318920</name>
</gene>
<dbReference type="RefSeq" id="XP_001317760.1">
    <property type="nucleotide sequence ID" value="XM_001317725.1"/>
</dbReference>
<dbReference type="InParanoid" id="A2EP70"/>
<evidence type="ECO:0000313" key="2">
    <source>
        <dbReference type="Proteomes" id="UP000001542"/>
    </source>
</evidence>
<organism evidence="1 2">
    <name type="scientific">Trichomonas vaginalis (strain ATCC PRA-98 / G3)</name>
    <dbReference type="NCBI Taxonomy" id="412133"/>
    <lineage>
        <taxon>Eukaryota</taxon>
        <taxon>Metamonada</taxon>
        <taxon>Parabasalia</taxon>
        <taxon>Trichomonadida</taxon>
        <taxon>Trichomonadidae</taxon>
        <taxon>Trichomonas</taxon>
    </lineage>
</organism>
<sequence>MSEFDSQSKMILYLYNQSHQVKTVVVTKNSSISILDLVCKSDKFIPSYIYNGRLLVRNMKFKEYEIQSDACIYVTNNISYYFSNKNVLDELMNKNNFINSNIQMNALRTADNSFRNEMDRLCDLHKIHIEKEMIRQANRKLRNKTNIPIIKKEVQVSIPKSELSTQPLPKFW</sequence>